<dbReference type="Gene3D" id="2.60.120.10">
    <property type="entry name" value="Jelly Rolls"/>
    <property type="match status" value="1"/>
</dbReference>
<keyword evidence="3" id="KW-0804">Transcription</keyword>
<evidence type="ECO:0000313" key="5">
    <source>
        <dbReference type="EMBL" id="QNM08559.1"/>
    </source>
</evidence>
<name>A0A7G9GCM7_9FIRM</name>
<feature type="domain" description="HTH araC/xylS-type" evidence="4">
    <location>
        <begin position="184"/>
        <end position="281"/>
    </location>
</feature>
<dbReference type="PANTHER" id="PTHR43280:SF2">
    <property type="entry name" value="HTH-TYPE TRANSCRIPTIONAL REGULATOR EXSA"/>
    <property type="match status" value="1"/>
</dbReference>
<dbReference type="Pfam" id="PF02311">
    <property type="entry name" value="AraC_binding"/>
    <property type="match status" value="1"/>
</dbReference>
<accession>A0A7G9GCM7</accession>
<dbReference type="GO" id="GO:0003700">
    <property type="term" value="F:DNA-binding transcription factor activity"/>
    <property type="evidence" value="ECO:0007669"/>
    <property type="project" value="InterPro"/>
</dbReference>
<dbReference type="RefSeq" id="WP_118646761.1">
    <property type="nucleotide sequence ID" value="NZ_CP060635.1"/>
</dbReference>
<organism evidence="5 6">
    <name type="scientific">Wansuia hejianensis</name>
    <dbReference type="NCBI Taxonomy" id="2763667"/>
    <lineage>
        <taxon>Bacteria</taxon>
        <taxon>Bacillati</taxon>
        <taxon>Bacillota</taxon>
        <taxon>Clostridia</taxon>
        <taxon>Lachnospirales</taxon>
        <taxon>Lachnospiraceae</taxon>
        <taxon>Wansuia</taxon>
    </lineage>
</organism>
<dbReference type="CDD" id="cd02208">
    <property type="entry name" value="cupin_RmlC-like"/>
    <property type="match status" value="1"/>
</dbReference>
<keyword evidence="2" id="KW-0238">DNA-binding</keyword>
<proteinExistence type="predicted"/>
<dbReference type="SUPFAM" id="SSF51215">
    <property type="entry name" value="Regulatory protein AraC"/>
    <property type="match status" value="1"/>
</dbReference>
<dbReference type="InterPro" id="IPR009057">
    <property type="entry name" value="Homeodomain-like_sf"/>
</dbReference>
<sequence length="281" mass="33258">MQYLNFNETKQHGTSNFPFEFYHVDSVHPRYIMNYHWHVEYEIIRVLEGELYMTLDEKGFSAAAGDIIFIHSGTLHSGTPSDCVYECLVFDLNIFMKHNPGCTPYIQRIIDRSALIYHHFSPKYEEIHRIIWNVFDAMSNKLSGYELITFGELYHFFGTVFSRHLYLEDVPQTRRDYKRIMQLKNVLDFIDNNYALPITLEQLSAAASMSPKYFCRFFYQMTHRTPIDYLNYQRIEHACYELATSENSVTDVAFNCGFNDLSYFIKTFKRYKGKTPGKYHA</sequence>
<dbReference type="InterPro" id="IPR003313">
    <property type="entry name" value="AraC-bd"/>
</dbReference>
<dbReference type="PRINTS" id="PR00032">
    <property type="entry name" value="HTHARAC"/>
</dbReference>
<dbReference type="KEGG" id="whj:H9Q79_17140"/>
<evidence type="ECO:0000313" key="6">
    <source>
        <dbReference type="Proteomes" id="UP000515860"/>
    </source>
</evidence>
<dbReference type="SMART" id="SM00342">
    <property type="entry name" value="HTH_ARAC"/>
    <property type="match status" value="1"/>
</dbReference>
<dbReference type="InterPro" id="IPR018062">
    <property type="entry name" value="HTH_AraC-typ_CS"/>
</dbReference>
<dbReference type="Pfam" id="PF12833">
    <property type="entry name" value="HTH_18"/>
    <property type="match status" value="1"/>
</dbReference>
<dbReference type="EMBL" id="CP060635">
    <property type="protein sequence ID" value="QNM08559.1"/>
    <property type="molecule type" value="Genomic_DNA"/>
</dbReference>
<dbReference type="GO" id="GO:0043565">
    <property type="term" value="F:sequence-specific DNA binding"/>
    <property type="evidence" value="ECO:0007669"/>
    <property type="project" value="InterPro"/>
</dbReference>
<protein>
    <submittedName>
        <fullName evidence="5">AraC family transcriptional regulator</fullName>
    </submittedName>
</protein>
<dbReference type="AlphaFoldDB" id="A0A7G9GCM7"/>
<keyword evidence="6" id="KW-1185">Reference proteome</keyword>
<evidence type="ECO:0000256" key="3">
    <source>
        <dbReference type="ARBA" id="ARBA00023163"/>
    </source>
</evidence>
<dbReference type="PROSITE" id="PS00041">
    <property type="entry name" value="HTH_ARAC_FAMILY_1"/>
    <property type="match status" value="1"/>
</dbReference>
<gene>
    <name evidence="5" type="ORF">H9Q79_17140</name>
</gene>
<dbReference type="InterPro" id="IPR020449">
    <property type="entry name" value="Tscrpt_reg_AraC-type_HTH"/>
</dbReference>
<dbReference type="PANTHER" id="PTHR43280">
    <property type="entry name" value="ARAC-FAMILY TRANSCRIPTIONAL REGULATOR"/>
    <property type="match status" value="1"/>
</dbReference>
<evidence type="ECO:0000256" key="2">
    <source>
        <dbReference type="ARBA" id="ARBA00023125"/>
    </source>
</evidence>
<dbReference type="PROSITE" id="PS01124">
    <property type="entry name" value="HTH_ARAC_FAMILY_2"/>
    <property type="match status" value="1"/>
</dbReference>
<dbReference type="Proteomes" id="UP000515860">
    <property type="component" value="Chromosome"/>
</dbReference>
<evidence type="ECO:0000259" key="4">
    <source>
        <dbReference type="PROSITE" id="PS01124"/>
    </source>
</evidence>
<dbReference type="SUPFAM" id="SSF46689">
    <property type="entry name" value="Homeodomain-like"/>
    <property type="match status" value="2"/>
</dbReference>
<keyword evidence="1" id="KW-0805">Transcription regulation</keyword>
<dbReference type="Gene3D" id="1.10.10.60">
    <property type="entry name" value="Homeodomain-like"/>
    <property type="match status" value="2"/>
</dbReference>
<dbReference type="InterPro" id="IPR018060">
    <property type="entry name" value="HTH_AraC"/>
</dbReference>
<evidence type="ECO:0000256" key="1">
    <source>
        <dbReference type="ARBA" id="ARBA00023015"/>
    </source>
</evidence>
<dbReference type="InterPro" id="IPR014710">
    <property type="entry name" value="RmlC-like_jellyroll"/>
</dbReference>
<dbReference type="InterPro" id="IPR037923">
    <property type="entry name" value="HTH-like"/>
</dbReference>
<reference evidence="5 6" key="1">
    <citation type="submission" date="2020-08" db="EMBL/GenBank/DDBJ databases">
        <authorList>
            <person name="Liu C."/>
            <person name="Sun Q."/>
        </authorList>
    </citation>
    <scope>NUCLEOTIDE SEQUENCE [LARGE SCALE GENOMIC DNA]</scope>
    <source>
        <strain evidence="5 6">NSJ-29</strain>
    </source>
</reference>